<keyword evidence="4" id="KW-1185">Reference proteome</keyword>
<gene>
    <name evidence="3" type="ORF">ACFSUS_16930</name>
</gene>
<evidence type="ECO:0000256" key="1">
    <source>
        <dbReference type="SAM" id="SignalP"/>
    </source>
</evidence>
<keyword evidence="1" id="KW-0732">Signal</keyword>
<accession>A0ABW5M5N6</accession>
<feature type="domain" description="Secretion system C-terminal sorting" evidence="2">
    <location>
        <begin position="48"/>
        <end position="112"/>
    </location>
</feature>
<dbReference type="EMBL" id="JBHULN010000010">
    <property type="protein sequence ID" value="MFD2572328.1"/>
    <property type="molecule type" value="Genomic_DNA"/>
</dbReference>
<reference evidence="4" key="1">
    <citation type="journal article" date="2019" name="Int. J. Syst. Evol. Microbiol.">
        <title>The Global Catalogue of Microorganisms (GCM) 10K type strain sequencing project: providing services to taxonomists for standard genome sequencing and annotation.</title>
        <authorList>
            <consortium name="The Broad Institute Genomics Platform"/>
            <consortium name="The Broad Institute Genome Sequencing Center for Infectious Disease"/>
            <person name="Wu L."/>
            <person name="Ma J."/>
        </authorList>
    </citation>
    <scope>NUCLEOTIDE SEQUENCE [LARGE SCALE GENOMIC DNA]</scope>
    <source>
        <strain evidence="4">KCTC 42805</strain>
    </source>
</reference>
<evidence type="ECO:0000313" key="4">
    <source>
        <dbReference type="Proteomes" id="UP001597469"/>
    </source>
</evidence>
<evidence type="ECO:0000259" key="2">
    <source>
        <dbReference type="Pfam" id="PF18962"/>
    </source>
</evidence>
<sequence length="133" mass="14110">MKTLIKPLLIAFAFVLINFSAAQAETTKPIGRPSSAVAYQSGIYTTVEGKVQIGLAKQAGGMVEIRLTNAAGKVLFTQQVGKNQTAARIRLDVSALPDGAYQLEITNGVDSTRHAITLATPQPSEQSRLVALD</sequence>
<dbReference type="Pfam" id="PF18962">
    <property type="entry name" value="Por_Secre_tail"/>
    <property type="match status" value="1"/>
</dbReference>
<dbReference type="InterPro" id="IPR026444">
    <property type="entry name" value="Secre_tail"/>
</dbReference>
<organism evidence="3 4">
    <name type="scientific">Spirosoma soli</name>
    <dbReference type="NCBI Taxonomy" id="1770529"/>
    <lineage>
        <taxon>Bacteria</taxon>
        <taxon>Pseudomonadati</taxon>
        <taxon>Bacteroidota</taxon>
        <taxon>Cytophagia</taxon>
        <taxon>Cytophagales</taxon>
        <taxon>Cytophagaceae</taxon>
        <taxon>Spirosoma</taxon>
    </lineage>
</organism>
<evidence type="ECO:0000313" key="3">
    <source>
        <dbReference type="EMBL" id="MFD2572328.1"/>
    </source>
</evidence>
<name>A0ABW5M5N6_9BACT</name>
<dbReference type="Proteomes" id="UP001597469">
    <property type="component" value="Unassembled WGS sequence"/>
</dbReference>
<feature type="signal peptide" evidence="1">
    <location>
        <begin position="1"/>
        <end position="24"/>
    </location>
</feature>
<comment type="caution">
    <text evidence="3">The sequence shown here is derived from an EMBL/GenBank/DDBJ whole genome shotgun (WGS) entry which is preliminary data.</text>
</comment>
<feature type="chain" id="PRO_5045694385" evidence="1">
    <location>
        <begin position="25"/>
        <end position="133"/>
    </location>
</feature>
<dbReference type="RefSeq" id="WP_381524609.1">
    <property type="nucleotide sequence ID" value="NZ_JBHULN010000010.1"/>
</dbReference>
<protein>
    <submittedName>
        <fullName evidence="3">T9SS type A sorting domain-containing protein</fullName>
    </submittedName>
</protein>
<proteinExistence type="predicted"/>